<proteinExistence type="predicted"/>
<name>A0A314L8T5_NICAT</name>
<dbReference type="PANTHER" id="PTHR33116">
    <property type="entry name" value="REVERSE TRANSCRIPTASE ZINC-BINDING DOMAIN-CONTAINING PROTEIN-RELATED-RELATED"/>
    <property type="match status" value="1"/>
</dbReference>
<evidence type="ECO:0000313" key="1">
    <source>
        <dbReference type="EMBL" id="OIT37314.1"/>
    </source>
</evidence>
<dbReference type="AlphaFoldDB" id="A0A314L8T5"/>
<sequence>MQQKFHQFTLVSGLQANLSKSEAYFGGVPTEGRQQILKLLGLSNGELPFKYLGVPLSTKKLSVLQWQPLIDKMTAKITSWNAKTLSYA</sequence>
<accession>A0A314L8T5</accession>
<dbReference type="PANTHER" id="PTHR33116:SF66">
    <property type="entry name" value="REVERSE TRANSCRIPTASE ZINC-BINDING DOMAIN-CONTAINING PROTEIN"/>
    <property type="match status" value="1"/>
</dbReference>
<dbReference type="SMR" id="A0A314L8T5"/>
<dbReference type="Gramene" id="OIT37314">
    <property type="protein sequence ID" value="OIT37314"/>
    <property type="gene ID" value="A4A49_65912"/>
</dbReference>
<feature type="non-terminal residue" evidence="1">
    <location>
        <position position="88"/>
    </location>
</feature>
<dbReference type="EMBL" id="MJEQ01000326">
    <property type="protein sequence ID" value="OIT37314.1"/>
    <property type="molecule type" value="Genomic_DNA"/>
</dbReference>
<evidence type="ECO:0000313" key="2">
    <source>
        <dbReference type="Proteomes" id="UP000187609"/>
    </source>
</evidence>
<comment type="caution">
    <text evidence="1">The sequence shown here is derived from an EMBL/GenBank/DDBJ whole genome shotgun (WGS) entry which is preliminary data.</text>
</comment>
<dbReference type="Proteomes" id="UP000187609">
    <property type="component" value="Unassembled WGS sequence"/>
</dbReference>
<reference evidence="1" key="1">
    <citation type="submission" date="2016-11" db="EMBL/GenBank/DDBJ databases">
        <title>The genome of Nicotiana attenuata.</title>
        <authorList>
            <person name="Xu S."/>
            <person name="Brockmoeller T."/>
            <person name="Gaquerel E."/>
            <person name="Navarro A."/>
            <person name="Kuhl H."/>
            <person name="Gase K."/>
            <person name="Ling Z."/>
            <person name="Zhou W."/>
            <person name="Kreitzer C."/>
            <person name="Stanke M."/>
            <person name="Tang H."/>
            <person name="Lyons E."/>
            <person name="Pandey P."/>
            <person name="Pandey S.P."/>
            <person name="Timmermann B."/>
            <person name="Baldwin I.T."/>
        </authorList>
    </citation>
    <scope>NUCLEOTIDE SEQUENCE [LARGE SCALE GENOMIC DNA]</scope>
    <source>
        <strain evidence="1">UT</strain>
    </source>
</reference>
<keyword evidence="2" id="KW-1185">Reference proteome</keyword>
<gene>
    <name evidence="1" type="ORF">A4A49_65912</name>
</gene>
<organism evidence="1 2">
    <name type="scientific">Nicotiana attenuata</name>
    <name type="common">Coyote tobacco</name>
    <dbReference type="NCBI Taxonomy" id="49451"/>
    <lineage>
        <taxon>Eukaryota</taxon>
        <taxon>Viridiplantae</taxon>
        <taxon>Streptophyta</taxon>
        <taxon>Embryophyta</taxon>
        <taxon>Tracheophyta</taxon>
        <taxon>Spermatophyta</taxon>
        <taxon>Magnoliopsida</taxon>
        <taxon>eudicotyledons</taxon>
        <taxon>Gunneridae</taxon>
        <taxon>Pentapetalae</taxon>
        <taxon>asterids</taxon>
        <taxon>lamiids</taxon>
        <taxon>Solanales</taxon>
        <taxon>Solanaceae</taxon>
        <taxon>Nicotianoideae</taxon>
        <taxon>Nicotianeae</taxon>
        <taxon>Nicotiana</taxon>
    </lineage>
</organism>
<protein>
    <submittedName>
        <fullName evidence="1">Uncharacterized protein</fullName>
    </submittedName>
</protein>